<proteinExistence type="inferred from homology"/>
<protein>
    <submittedName>
        <fullName evidence="13">TonB-dependent receptor</fullName>
    </submittedName>
</protein>
<keyword evidence="13" id="KW-0675">Receptor</keyword>
<feature type="region of interest" description="Disordered" evidence="9">
    <location>
        <begin position="787"/>
        <end position="809"/>
    </location>
</feature>
<keyword evidence="7 8" id="KW-0998">Cell outer membrane</keyword>
<evidence type="ECO:0000256" key="3">
    <source>
        <dbReference type="ARBA" id="ARBA00022452"/>
    </source>
</evidence>
<keyword evidence="6 8" id="KW-0472">Membrane</keyword>
<dbReference type="PROSITE" id="PS52016">
    <property type="entry name" value="TONB_DEPENDENT_REC_3"/>
    <property type="match status" value="1"/>
</dbReference>
<dbReference type="OrthoDB" id="606851at2"/>
<dbReference type="AlphaFoldDB" id="A0A443YKY3"/>
<dbReference type="SUPFAM" id="SSF56935">
    <property type="entry name" value="Porins"/>
    <property type="match status" value="1"/>
</dbReference>
<dbReference type="Gene3D" id="2.170.130.10">
    <property type="entry name" value="TonB-dependent receptor, plug domain"/>
    <property type="match status" value="1"/>
</dbReference>
<name>A0A443YKY3_9SPHI</name>
<accession>A0A443YKY3</accession>
<feature type="compositionally biased region" description="Gly residues" evidence="9">
    <location>
        <begin position="798"/>
        <end position="809"/>
    </location>
</feature>
<evidence type="ECO:0000256" key="10">
    <source>
        <dbReference type="SAM" id="SignalP"/>
    </source>
</evidence>
<dbReference type="InterPro" id="IPR039426">
    <property type="entry name" value="TonB-dep_rcpt-like"/>
</dbReference>
<dbReference type="InterPro" id="IPR041700">
    <property type="entry name" value="OMP_b-brl_3"/>
</dbReference>
<evidence type="ECO:0000256" key="9">
    <source>
        <dbReference type="SAM" id="MobiDB-lite"/>
    </source>
</evidence>
<evidence type="ECO:0000256" key="4">
    <source>
        <dbReference type="ARBA" id="ARBA00022692"/>
    </source>
</evidence>
<keyword evidence="5 10" id="KW-0732">Signal</keyword>
<dbReference type="PANTHER" id="PTHR30069:SF29">
    <property type="entry name" value="HEMOGLOBIN AND HEMOGLOBIN-HAPTOGLOBIN-BINDING PROTEIN 1-RELATED"/>
    <property type="match status" value="1"/>
</dbReference>
<dbReference type="InterPro" id="IPR008969">
    <property type="entry name" value="CarboxyPept-like_regulatory"/>
</dbReference>
<feature type="signal peptide" evidence="10">
    <location>
        <begin position="1"/>
        <end position="19"/>
    </location>
</feature>
<dbReference type="PANTHER" id="PTHR30069">
    <property type="entry name" value="TONB-DEPENDENT OUTER MEMBRANE RECEPTOR"/>
    <property type="match status" value="1"/>
</dbReference>
<evidence type="ECO:0000256" key="8">
    <source>
        <dbReference type="PROSITE-ProRule" id="PRU01360"/>
    </source>
</evidence>
<dbReference type="GO" id="GO:0009279">
    <property type="term" value="C:cell outer membrane"/>
    <property type="evidence" value="ECO:0007669"/>
    <property type="project" value="UniProtKB-SubCell"/>
</dbReference>
<gene>
    <name evidence="13" type="ORF">DPV69_19000</name>
</gene>
<keyword evidence="2 8" id="KW-0813">Transport</keyword>
<evidence type="ECO:0000259" key="12">
    <source>
        <dbReference type="Pfam" id="PF14905"/>
    </source>
</evidence>
<dbReference type="Gene3D" id="2.60.40.1120">
    <property type="entry name" value="Carboxypeptidase-like, regulatory domain"/>
    <property type="match status" value="1"/>
</dbReference>
<dbReference type="InterPro" id="IPR012910">
    <property type="entry name" value="Plug_dom"/>
</dbReference>
<sequence length="809" mass="88225">MKKLLLICAALLMMVNAKAQFPMMGGGNAAPKVTGRVSATILDSVSKQPVEYATVSLVNAKTAKAVNGGLTDAKGKVSIQNIAPGEYKMIVGFIGYATKTIAVKTTPEKPDNNLGNLFLAGNSSTLKEVTIEGKKNVVENKIDRMVYNAEADATNAGGDATDVMRKVPMLSVDINGNVQLRGSAVRVLINGKPSGTMANSVADALKMIPAEQIKSVEVITNPSAKYDAEGSGGIINIITKKSNAEGVSGSVNASAGTRQNNGSLNLTAKSGRFSANTALGGFLAYPQETKTAFLNKISVGDILQNGMSDWKREGFNGSLGLDYDFNAYNNLSTNAKYNTFYNGGSSGSNIFANGIPTGNIVGNSDMSNGNLDWNLDYRRTSKKQGEEFSVAGQLTLGRNNNEFVNDERTAAGAPISYDESNNIGKNREYTLQTDYIYPFSKTIIFEAGAKGILRNIKSEFSQDSERDFDYDQNVGAAYSTIAFNLTDKIKFKGGVRGEYTEISFVDVNGNLNKNDYFNLFPNAILSQAINPTSTLKLAYNKRVQRPSLAYLNPFLNRTNPYSLMQGNPDLNPELSHNVELGYSTFIKGSMINASLFYRNTRNVIESINQKYTENGSTGKILTTYANVGTTQSFGANLFASYNPTPKWTLMTNLGVNTYEIRKTANALGGMNEGTYLNYNLFLRSATAFKGGWNLELYGVVNSPRYTYQSKTDPMFFYGGAVKKDIMKKQASIGLNMLNPFNRDLHIKTVTQSDDTYQTTNIYYPLRQISLNFSYKFGKLKFTEKKKIKNDDMKQDQQQGGGMGGMGQGK</sequence>
<dbReference type="Proteomes" id="UP000284120">
    <property type="component" value="Unassembled WGS sequence"/>
</dbReference>
<evidence type="ECO:0000256" key="6">
    <source>
        <dbReference type="ARBA" id="ARBA00023136"/>
    </source>
</evidence>
<evidence type="ECO:0000313" key="13">
    <source>
        <dbReference type="EMBL" id="RWU04405.1"/>
    </source>
</evidence>
<dbReference type="Pfam" id="PF07715">
    <property type="entry name" value="Plug"/>
    <property type="match status" value="1"/>
</dbReference>
<dbReference type="SUPFAM" id="SSF49464">
    <property type="entry name" value="Carboxypeptidase regulatory domain-like"/>
    <property type="match status" value="1"/>
</dbReference>
<organism evidence="13 14">
    <name type="scientific">Pedobacter chitinilyticus</name>
    <dbReference type="NCBI Taxonomy" id="2233776"/>
    <lineage>
        <taxon>Bacteria</taxon>
        <taxon>Pseudomonadati</taxon>
        <taxon>Bacteroidota</taxon>
        <taxon>Sphingobacteriia</taxon>
        <taxon>Sphingobacteriales</taxon>
        <taxon>Sphingobacteriaceae</taxon>
        <taxon>Pedobacter</taxon>
    </lineage>
</organism>
<dbReference type="GO" id="GO:0015344">
    <property type="term" value="F:siderophore uptake transmembrane transporter activity"/>
    <property type="evidence" value="ECO:0007669"/>
    <property type="project" value="TreeGrafter"/>
</dbReference>
<feature type="chain" id="PRO_5019505111" evidence="10">
    <location>
        <begin position="20"/>
        <end position="809"/>
    </location>
</feature>
<dbReference type="EMBL" id="SAYW01000007">
    <property type="protein sequence ID" value="RWU04405.1"/>
    <property type="molecule type" value="Genomic_DNA"/>
</dbReference>
<comment type="caution">
    <text evidence="13">The sequence shown here is derived from an EMBL/GenBank/DDBJ whole genome shotgun (WGS) entry which is preliminary data.</text>
</comment>
<evidence type="ECO:0000313" key="14">
    <source>
        <dbReference type="Proteomes" id="UP000284120"/>
    </source>
</evidence>
<dbReference type="GO" id="GO:0044718">
    <property type="term" value="P:siderophore transmembrane transport"/>
    <property type="evidence" value="ECO:0007669"/>
    <property type="project" value="TreeGrafter"/>
</dbReference>
<evidence type="ECO:0000256" key="2">
    <source>
        <dbReference type="ARBA" id="ARBA00022448"/>
    </source>
</evidence>
<evidence type="ECO:0000256" key="1">
    <source>
        <dbReference type="ARBA" id="ARBA00004571"/>
    </source>
</evidence>
<comment type="similarity">
    <text evidence="8">Belongs to the TonB-dependent receptor family.</text>
</comment>
<keyword evidence="14" id="KW-1185">Reference proteome</keyword>
<evidence type="ECO:0000259" key="11">
    <source>
        <dbReference type="Pfam" id="PF07715"/>
    </source>
</evidence>
<dbReference type="InterPro" id="IPR037066">
    <property type="entry name" value="Plug_dom_sf"/>
</dbReference>
<feature type="domain" description="Outer membrane protein beta-barrel" evidence="12">
    <location>
        <begin position="380"/>
        <end position="774"/>
    </location>
</feature>
<evidence type="ECO:0000256" key="7">
    <source>
        <dbReference type="ARBA" id="ARBA00023237"/>
    </source>
</evidence>
<evidence type="ECO:0000256" key="5">
    <source>
        <dbReference type="ARBA" id="ARBA00022729"/>
    </source>
</evidence>
<dbReference type="RefSeq" id="WP_113648999.1">
    <property type="nucleotide sequence ID" value="NZ_QMHN01000007.1"/>
</dbReference>
<reference evidence="13 14" key="1">
    <citation type="submission" date="2018-06" db="EMBL/GenBank/DDBJ databases">
        <title>Pedobacter endophyticus sp. nov., an endophytic bacterium isolated from a leaf of Triticum aestivum.</title>
        <authorList>
            <person name="Zhang L."/>
        </authorList>
    </citation>
    <scope>NUCLEOTIDE SEQUENCE [LARGE SCALE GENOMIC DNA]</scope>
    <source>
        <strain evidence="13 14">CM134L-2</strain>
    </source>
</reference>
<comment type="subcellular location">
    <subcellularLocation>
        <location evidence="1 8">Cell outer membrane</location>
        <topology evidence="1 8">Multi-pass membrane protein</topology>
    </subcellularLocation>
</comment>
<keyword evidence="4 8" id="KW-0812">Transmembrane</keyword>
<keyword evidence="3 8" id="KW-1134">Transmembrane beta strand</keyword>
<dbReference type="Pfam" id="PF13620">
    <property type="entry name" value="CarboxypepD_reg"/>
    <property type="match status" value="1"/>
</dbReference>
<dbReference type="Gene3D" id="2.40.170.20">
    <property type="entry name" value="TonB-dependent receptor, beta-barrel domain"/>
    <property type="match status" value="1"/>
</dbReference>
<dbReference type="Pfam" id="PF14905">
    <property type="entry name" value="OMP_b-brl_3"/>
    <property type="match status" value="1"/>
</dbReference>
<feature type="domain" description="TonB-dependent receptor plug" evidence="11">
    <location>
        <begin position="146"/>
        <end position="234"/>
    </location>
</feature>
<dbReference type="InterPro" id="IPR036942">
    <property type="entry name" value="Beta-barrel_TonB_sf"/>
</dbReference>